<dbReference type="Proteomes" id="UP000554837">
    <property type="component" value="Unassembled WGS sequence"/>
</dbReference>
<dbReference type="EMBL" id="JACHHO010000003">
    <property type="protein sequence ID" value="MBB5204987.1"/>
    <property type="molecule type" value="Genomic_DNA"/>
</dbReference>
<organism evidence="1 2">
    <name type="scientific">Inhella inkyongensis</name>
    <dbReference type="NCBI Taxonomy" id="392593"/>
    <lineage>
        <taxon>Bacteria</taxon>
        <taxon>Pseudomonadati</taxon>
        <taxon>Pseudomonadota</taxon>
        <taxon>Betaproteobacteria</taxon>
        <taxon>Burkholderiales</taxon>
        <taxon>Sphaerotilaceae</taxon>
        <taxon>Inhella</taxon>
    </lineage>
</organism>
<keyword evidence="2" id="KW-1185">Reference proteome</keyword>
<sequence>MPNCDFFATQNDLEAVLDFVFETGVFTVYEAYSRPEEELRVFNSTLELANAYSLGACRGRGSSVLLQLHVEGSGPITIERFALNPRACNGKAFRYRANGWGLIQLQLGGIGPKGLVASHTNHNSVARALSWESTYPELGPVSTWNWSAVQAASNKLNRFIRKLAVYKDGSRPVLAEAASYLAAQ</sequence>
<accession>A0A840S1H4</accession>
<gene>
    <name evidence="1" type="ORF">HNQ51_002306</name>
</gene>
<protein>
    <submittedName>
        <fullName evidence="1">Uncharacterized protein</fullName>
    </submittedName>
</protein>
<proteinExistence type="predicted"/>
<reference evidence="1 2" key="1">
    <citation type="submission" date="2020-08" db="EMBL/GenBank/DDBJ databases">
        <title>Genomic Encyclopedia of Type Strains, Phase IV (KMG-IV): sequencing the most valuable type-strain genomes for metagenomic binning, comparative biology and taxonomic classification.</title>
        <authorList>
            <person name="Goeker M."/>
        </authorList>
    </citation>
    <scope>NUCLEOTIDE SEQUENCE [LARGE SCALE GENOMIC DNA]</scope>
    <source>
        <strain evidence="1 2">DSM 23958</strain>
    </source>
</reference>
<dbReference type="AlphaFoldDB" id="A0A840S1H4"/>
<name>A0A840S1H4_9BURK</name>
<comment type="caution">
    <text evidence="1">The sequence shown here is derived from an EMBL/GenBank/DDBJ whole genome shotgun (WGS) entry which is preliminary data.</text>
</comment>
<evidence type="ECO:0000313" key="1">
    <source>
        <dbReference type="EMBL" id="MBB5204987.1"/>
    </source>
</evidence>
<dbReference type="OrthoDB" id="1550572at2"/>
<dbReference type="RefSeq" id="WP_138854986.1">
    <property type="nucleotide sequence ID" value="NZ_CP040709.1"/>
</dbReference>
<evidence type="ECO:0000313" key="2">
    <source>
        <dbReference type="Proteomes" id="UP000554837"/>
    </source>
</evidence>